<name>G8QQ46_SPHPG</name>
<sequence length="239" mass="26702">MSTDAIVGYMKRCMVIVLSIVVLVGCKSTSTQTENKTQQLQNALLTAVTEASESVPATLHASLQTKDLLPPESLVLLEQKQIPRLDEYLKVWQQQVILAFRKTTIKIPDLLKPYIEQLQINNPQQLLRSSNSSVSALLNAQFGIQIIGSVQLLLANELTESQKTYEAIYDRYSIWSKGKGLLGEEALPQIAKFPTAHLATIFVELYLKQLSQEESDIRTTPVPQGTGSVYEIFQQELQP</sequence>
<protein>
    <submittedName>
        <fullName evidence="1">Uncharacterized protein</fullName>
    </submittedName>
</protein>
<organism evidence="1 2">
    <name type="scientific">Sphaerochaeta pleomorpha (strain ATCC BAA-1885 / DSM 22778 / Grapes)</name>
    <dbReference type="NCBI Taxonomy" id="158190"/>
    <lineage>
        <taxon>Bacteria</taxon>
        <taxon>Pseudomonadati</taxon>
        <taxon>Spirochaetota</taxon>
        <taxon>Spirochaetia</taxon>
        <taxon>Spirochaetales</taxon>
        <taxon>Sphaerochaetaceae</taxon>
        <taxon>Sphaerochaeta</taxon>
    </lineage>
</organism>
<accession>G8QQ46</accession>
<dbReference type="AlphaFoldDB" id="G8QQ46"/>
<dbReference type="HOGENOM" id="CLU_1194272_0_0_12"/>
<reference evidence="1 2" key="1">
    <citation type="submission" date="2011-11" db="EMBL/GenBank/DDBJ databases">
        <title>Complete sequence of Spirochaeta sp. grapes.</title>
        <authorList>
            <consortium name="US DOE Joint Genome Institute"/>
            <person name="Lucas S."/>
            <person name="Han J."/>
            <person name="Lapidus A."/>
            <person name="Cheng J.-F."/>
            <person name="Goodwin L."/>
            <person name="Pitluck S."/>
            <person name="Peters L."/>
            <person name="Ovchinnikova G."/>
            <person name="Munk A.C."/>
            <person name="Detter J.C."/>
            <person name="Han C."/>
            <person name="Tapia R."/>
            <person name="Land M."/>
            <person name="Hauser L."/>
            <person name="Kyrpides N."/>
            <person name="Ivanova N."/>
            <person name="Pagani I."/>
            <person name="Ritalahtilisa K."/>
            <person name="Loeffler F."/>
            <person name="Woyke T."/>
        </authorList>
    </citation>
    <scope>NUCLEOTIDE SEQUENCE [LARGE SCALE GENOMIC DNA]</scope>
    <source>
        <strain evidence="2">ATCC BAA-1885 / DSM 22778 / Grapes</strain>
    </source>
</reference>
<proteinExistence type="predicted"/>
<dbReference type="EMBL" id="CP003155">
    <property type="protein sequence ID" value="AEV28623.1"/>
    <property type="molecule type" value="Genomic_DNA"/>
</dbReference>
<dbReference type="KEGG" id="sgp:SpiGrapes_0789"/>
<gene>
    <name evidence="1" type="ordered locus">SpiGrapes_0789</name>
</gene>
<dbReference type="STRING" id="158190.SpiGrapes_0789"/>
<dbReference type="Proteomes" id="UP000005632">
    <property type="component" value="Chromosome"/>
</dbReference>
<evidence type="ECO:0000313" key="1">
    <source>
        <dbReference type="EMBL" id="AEV28623.1"/>
    </source>
</evidence>
<keyword evidence="2" id="KW-1185">Reference proteome</keyword>
<evidence type="ECO:0000313" key="2">
    <source>
        <dbReference type="Proteomes" id="UP000005632"/>
    </source>
</evidence>